<dbReference type="EMBL" id="UGPB01000001">
    <property type="protein sequence ID" value="STY29271.1"/>
    <property type="molecule type" value="Genomic_DNA"/>
</dbReference>
<dbReference type="OrthoDB" id="5654078at2"/>
<accession>A0A378LYX9</accession>
<proteinExistence type="predicted"/>
<dbReference type="InterPro" id="IPR041463">
    <property type="entry name" value="LidA_long_CC"/>
</dbReference>
<name>A0A378LYX9_9GAMM</name>
<sequence>MATKSSPTQPVPISLISKHLEQWSATIERDNDPKTTDTNPDLFARFLSRFGLKDASLVIKYLTSESGNKTLNMIAKEIMEAEVKNRNIIKLSEEEKRRQQGLLLLFLSLIAKDKAKAKQATEIIQQQNEQLHEGKTESKKEKPIVMQMAVADNQAEELLKLDTEIKKLERELDEVEDELTSIEEEATAMEERHGLIRDNLEDINILLRLPMTNNQPVPHDHIQQQVLVLTTHMNTLRAQSTPQTDIGTEDTSLQSTQSRLDRRIRMLEDRIGFLQSQLQDPPKTPEQIYEKLIEDLTSKIGTTESIEEYIPSPTLTDEEDLRLQRHAFLQALQFIRKQKILLNSECQPVEDIEQAHFIIDPNHQTRFRRHGDSYLVLTEDMDMNKEQLSEQEWEKAKQNYFQLRPKICTVNSFYKELMKEESEDLMQRTQTCKRKAHNILDRINKVESQRSEMVQGKTPFSMAPKPQPQSSYSLMLKRLITPDAPAPSTKDIKEIHRELIKAAPDKKREIHALFNEIESGKPITPSFFKRLHQLVPQFAPQVEEDPKRKHKNW</sequence>
<evidence type="ECO:0000313" key="3">
    <source>
        <dbReference type="EMBL" id="STY29271.1"/>
    </source>
</evidence>
<keyword evidence="4" id="KW-1185">Reference proteome</keyword>
<dbReference type="AlphaFoldDB" id="A0A378LYX9"/>
<evidence type="ECO:0000256" key="1">
    <source>
        <dbReference type="SAM" id="Coils"/>
    </source>
</evidence>
<protein>
    <recommendedName>
        <fullName evidence="2">LidA long coiled-coil domain-containing protein</fullName>
    </recommendedName>
</protein>
<dbReference type="Gene3D" id="6.10.140.2010">
    <property type="match status" value="1"/>
</dbReference>
<feature type="domain" description="LidA long coiled-coil" evidence="2">
    <location>
        <begin position="262"/>
        <end position="451"/>
    </location>
</feature>
<organism evidence="3 4">
    <name type="scientific">Legionella wadsworthii</name>
    <dbReference type="NCBI Taxonomy" id="28088"/>
    <lineage>
        <taxon>Bacteria</taxon>
        <taxon>Pseudomonadati</taxon>
        <taxon>Pseudomonadota</taxon>
        <taxon>Gammaproteobacteria</taxon>
        <taxon>Legionellales</taxon>
        <taxon>Legionellaceae</taxon>
        <taxon>Legionella</taxon>
    </lineage>
</organism>
<gene>
    <name evidence="3" type="ORF">NCTC11532_01456</name>
</gene>
<dbReference type="Pfam" id="PF18641">
    <property type="entry name" value="LidA_Long_CC"/>
    <property type="match status" value="1"/>
</dbReference>
<reference evidence="3 4" key="1">
    <citation type="submission" date="2018-06" db="EMBL/GenBank/DDBJ databases">
        <authorList>
            <consortium name="Pathogen Informatics"/>
            <person name="Doyle S."/>
        </authorList>
    </citation>
    <scope>NUCLEOTIDE SEQUENCE [LARGE SCALE GENOMIC DNA]</scope>
    <source>
        <strain evidence="3 4">NCTC11532</strain>
    </source>
</reference>
<dbReference type="Proteomes" id="UP000255297">
    <property type="component" value="Unassembled WGS sequence"/>
</dbReference>
<evidence type="ECO:0000259" key="2">
    <source>
        <dbReference type="Pfam" id="PF18641"/>
    </source>
</evidence>
<dbReference type="STRING" id="1122170.GCA_000701265_01030"/>
<keyword evidence="1" id="KW-0175">Coiled coil</keyword>
<dbReference type="RefSeq" id="WP_031565825.1">
    <property type="nucleotide sequence ID" value="NZ_CAAAIS010000003.1"/>
</dbReference>
<feature type="coiled-coil region" evidence="1">
    <location>
        <begin position="110"/>
        <end position="192"/>
    </location>
</feature>
<evidence type="ECO:0000313" key="4">
    <source>
        <dbReference type="Proteomes" id="UP000255297"/>
    </source>
</evidence>